<feature type="transmembrane region" description="Helical" evidence="1">
    <location>
        <begin position="151"/>
        <end position="180"/>
    </location>
</feature>
<keyword evidence="1" id="KW-0812">Transmembrane</keyword>
<evidence type="ECO:0008006" key="4">
    <source>
        <dbReference type="Google" id="ProtNLM"/>
    </source>
</evidence>
<keyword evidence="1" id="KW-0472">Membrane</keyword>
<feature type="transmembrane region" description="Helical" evidence="1">
    <location>
        <begin position="125"/>
        <end position="145"/>
    </location>
</feature>
<evidence type="ECO:0000313" key="3">
    <source>
        <dbReference type="Proteomes" id="UP000660801"/>
    </source>
</evidence>
<feature type="transmembrane region" description="Helical" evidence="1">
    <location>
        <begin position="362"/>
        <end position="388"/>
    </location>
</feature>
<gene>
    <name evidence="2" type="ORF">GCM10011510_10920</name>
</gene>
<dbReference type="EMBL" id="BMJN01000016">
    <property type="protein sequence ID" value="GGE31435.1"/>
    <property type="molecule type" value="Genomic_DNA"/>
</dbReference>
<dbReference type="RefSeq" id="WP_068992033.1">
    <property type="nucleotide sequence ID" value="NZ_BMJN01000016.1"/>
</dbReference>
<dbReference type="Proteomes" id="UP000660801">
    <property type="component" value="Unassembled WGS sequence"/>
</dbReference>
<feature type="transmembrane region" description="Helical" evidence="1">
    <location>
        <begin position="251"/>
        <end position="269"/>
    </location>
</feature>
<sequence>MRLKAIKTLTRMNILYATSANNLNQYRKKQAKNPTKPINPAKKLIVTYLLVGILYLFIFGMQAAVFPLVKQEGLFTNLLGMFYLYVFSQGFLSFYNVFYESKDLQSYRPYAFSEAEIMAGKGVSVLLPCLIGIFPILAYVIGLQFQVGHPIWLACIIFLLTTILIFSNLTALLLVGVHFVTKTNVFRQHKQILSNLLITLASLIGFGAIIFVNSVGTKVSENGEIWDVSSYFPFMKPFHDFGVDPFAPKSLLGMGAWLAVTAFLGLVIYKKVLPEFYESALQTTTTVNKVKKSKALALNGIKDFPSFVWRYQLNLISDGSVFIQAVLMPSVTPYIFFLPALISGNVLHSQMFTSILSLRYGVTFILLAVFIASMNVGGVNLTAIGLSLERENYEYLKVLPFDMKRYIRLKFWYLTLLQSIIPLILLIVLGFVMRLPFSVLLLMLITWVVTSLGWGAWGYQHDKRHMVTNWSNITELSNRGNSTLKMILGMVGFMIYLVVTIFSAFILYQLPEYVGYVLTGLVFLLVAGLSIWAMCYYLKKLAELEE</sequence>
<keyword evidence="1" id="KW-1133">Transmembrane helix</keyword>
<reference evidence="2" key="1">
    <citation type="journal article" date="2014" name="Int. J. Syst. Evol. Microbiol.">
        <title>Complete genome sequence of Corynebacterium casei LMG S-19264T (=DSM 44701T), isolated from a smear-ripened cheese.</title>
        <authorList>
            <consortium name="US DOE Joint Genome Institute (JGI-PGF)"/>
            <person name="Walter F."/>
            <person name="Albersmeier A."/>
            <person name="Kalinowski J."/>
            <person name="Ruckert C."/>
        </authorList>
    </citation>
    <scope>NUCLEOTIDE SEQUENCE</scope>
    <source>
        <strain evidence="2">CGMCC 1.15533</strain>
    </source>
</reference>
<dbReference type="OrthoDB" id="2176387at2"/>
<proteinExistence type="predicted"/>
<feature type="transmembrane region" description="Helical" evidence="1">
    <location>
        <begin position="514"/>
        <end position="538"/>
    </location>
</feature>
<keyword evidence="3" id="KW-1185">Reference proteome</keyword>
<evidence type="ECO:0000313" key="2">
    <source>
        <dbReference type="EMBL" id="GGE31435.1"/>
    </source>
</evidence>
<feature type="transmembrane region" description="Helical" evidence="1">
    <location>
        <begin position="487"/>
        <end position="508"/>
    </location>
</feature>
<dbReference type="AlphaFoldDB" id="A0A917EF20"/>
<comment type="caution">
    <text evidence="2">The sequence shown here is derived from an EMBL/GenBank/DDBJ whole genome shotgun (WGS) entry which is preliminary data.</text>
</comment>
<name>A0A917EF20_9STRE</name>
<evidence type="ECO:0000256" key="1">
    <source>
        <dbReference type="SAM" id="Phobius"/>
    </source>
</evidence>
<feature type="transmembrane region" description="Helical" evidence="1">
    <location>
        <begin position="409"/>
        <end position="433"/>
    </location>
</feature>
<feature type="transmembrane region" description="Helical" evidence="1">
    <location>
        <begin position="45"/>
        <end position="66"/>
    </location>
</feature>
<feature type="transmembrane region" description="Helical" evidence="1">
    <location>
        <begin position="439"/>
        <end position="459"/>
    </location>
</feature>
<feature type="transmembrane region" description="Helical" evidence="1">
    <location>
        <begin position="192"/>
        <end position="212"/>
    </location>
</feature>
<accession>A0A917EF20</accession>
<organism evidence="2 3">
    <name type="scientific">Streptococcus himalayensis</name>
    <dbReference type="NCBI Taxonomy" id="1888195"/>
    <lineage>
        <taxon>Bacteria</taxon>
        <taxon>Bacillati</taxon>
        <taxon>Bacillota</taxon>
        <taxon>Bacilli</taxon>
        <taxon>Lactobacillales</taxon>
        <taxon>Streptococcaceae</taxon>
        <taxon>Streptococcus</taxon>
    </lineage>
</organism>
<feature type="transmembrane region" description="Helical" evidence="1">
    <location>
        <begin position="321"/>
        <end position="342"/>
    </location>
</feature>
<protein>
    <recommendedName>
        <fullName evidence="4">ABC transporter membrane protein</fullName>
    </recommendedName>
</protein>
<reference evidence="2" key="2">
    <citation type="submission" date="2020-09" db="EMBL/GenBank/DDBJ databases">
        <authorList>
            <person name="Sun Q."/>
            <person name="Zhou Y."/>
        </authorList>
    </citation>
    <scope>NUCLEOTIDE SEQUENCE</scope>
    <source>
        <strain evidence="2">CGMCC 1.15533</strain>
    </source>
</reference>
<feature type="transmembrane region" description="Helical" evidence="1">
    <location>
        <begin position="78"/>
        <end position="98"/>
    </location>
</feature>